<dbReference type="OMA" id="GLHSHMY"/>
<accession>A0A8B7YUT9</accession>
<protein>
    <submittedName>
        <fullName evidence="3">Uncharacterized protein LOC110982733</fullName>
    </submittedName>
</protein>
<feature type="region of interest" description="Disordered" evidence="1">
    <location>
        <begin position="487"/>
        <end position="527"/>
    </location>
</feature>
<dbReference type="GeneID" id="110982733"/>
<gene>
    <name evidence="3" type="primary">LOC110982733</name>
</gene>
<evidence type="ECO:0000313" key="2">
    <source>
        <dbReference type="Proteomes" id="UP000694845"/>
    </source>
</evidence>
<dbReference type="KEGG" id="aplc:110982733"/>
<evidence type="ECO:0000256" key="1">
    <source>
        <dbReference type="SAM" id="MobiDB-lite"/>
    </source>
</evidence>
<feature type="compositionally biased region" description="Acidic residues" evidence="1">
    <location>
        <begin position="207"/>
        <end position="231"/>
    </location>
</feature>
<feature type="region of interest" description="Disordered" evidence="1">
    <location>
        <begin position="559"/>
        <end position="578"/>
    </location>
</feature>
<dbReference type="PANTHER" id="PTHR47773:SF1">
    <property type="entry name" value="C2H2-TYPE DOMAIN-CONTAINING PROTEIN"/>
    <property type="match status" value="1"/>
</dbReference>
<evidence type="ECO:0000313" key="3">
    <source>
        <dbReference type="RefSeq" id="XP_022097063.1"/>
    </source>
</evidence>
<dbReference type="OrthoDB" id="10072098at2759"/>
<reference evidence="3" key="1">
    <citation type="submission" date="2025-08" db="UniProtKB">
        <authorList>
            <consortium name="RefSeq"/>
        </authorList>
    </citation>
    <scope>IDENTIFICATION</scope>
</reference>
<keyword evidence="2" id="KW-1185">Reference proteome</keyword>
<organism evidence="2 3">
    <name type="scientific">Acanthaster planci</name>
    <name type="common">Crown-of-thorns starfish</name>
    <dbReference type="NCBI Taxonomy" id="133434"/>
    <lineage>
        <taxon>Eukaryota</taxon>
        <taxon>Metazoa</taxon>
        <taxon>Echinodermata</taxon>
        <taxon>Eleutherozoa</taxon>
        <taxon>Asterozoa</taxon>
        <taxon>Asteroidea</taxon>
        <taxon>Valvatacea</taxon>
        <taxon>Valvatida</taxon>
        <taxon>Acanthasteridae</taxon>
        <taxon>Acanthaster</taxon>
    </lineage>
</organism>
<name>A0A8B7YUT9_ACAPL</name>
<dbReference type="AlphaFoldDB" id="A0A8B7YUT9"/>
<dbReference type="RefSeq" id="XP_022097063.1">
    <property type="nucleotide sequence ID" value="XM_022241371.1"/>
</dbReference>
<proteinExistence type="predicted"/>
<dbReference type="PANTHER" id="PTHR47773">
    <property type="entry name" value="SI:DKEY-9I5.2-RELATED"/>
    <property type="match status" value="1"/>
</dbReference>
<dbReference type="Proteomes" id="UP000694845">
    <property type="component" value="Unplaced"/>
</dbReference>
<feature type="region of interest" description="Disordered" evidence="1">
    <location>
        <begin position="203"/>
        <end position="238"/>
    </location>
</feature>
<sequence length="650" mass="73220">MAIESACAIEAILREFKGPAGLDVDGIPLFKSAEAVDAHWVIASKHLSCMQDPPGIQLYVATKVVTINGVQLNKYRCRRGSNSLEGLHSHMYNAVPSQRCGIMPFQVYLISFAVQWNNRMESLRVAGGQGRLTSCMDPRQIQRLNQQAEILFGKEHLFEPNFSAPMPFPDKYEDPEEEELLGVEYAYCQSTDFSSKEYYAHKVEEEQSRDDEQDSHDSESEDEGIEEDSEGNENTVDPIDCLSAPHAVVIKEENVTEEVSPMLQDVLMKPSHLHLPGFEEVEQLALLLLQLSDDGDHHIIPVPLRHKIAAAAGKLHDHDKSARNFVKKYESKWGYTLFGRCLGADTSDNSAAQKTKFGWMKYAQAVPITDESRLLYILVKMLKNRPKAMTQSSPSKTASLIKGQYKRIVDRVRDDPVLSQLNVPLPNINAKSITTFLSKEEKRANYLATTVPKVPSHRRVISEETLPAAPTLPKSLPAPARAEVQYSNALHKSGKRRGEKRRLDFDDHEEPQPKTSFMEPKQSPLHPKASSIPILMVVPSQPSSQSVCLQQPSASMPFRFQSPAPPPRPPKRFLPNPSRKPCTACNIPFCGGLRKRYTPSKDKTEGSKQKIFTFCPTTKRSPTPGFERMFDDYDHFKRVVDEELQKRKDK</sequence>